<comment type="caution">
    <text evidence="4">The sequence shown here is derived from an EMBL/GenBank/DDBJ whole genome shotgun (WGS) entry which is preliminary data.</text>
</comment>
<dbReference type="SUPFAM" id="SSF52540">
    <property type="entry name" value="P-loop containing nucleoside triphosphate hydrolases"/>
    <property type="match status" value="1"/>
</dbReference>
<dbReference type="GO" id="GO:0003824">
    <property type="term" value="F:catalytic activity"/>
    <property type="evidence" value="ECO:0007669"/>
    <property type="project" value="InterPro"/>
</dbReference>
<evidence type="ECO:0000256" key="1">
    <source>
        <dbReference type="ARBA" id="ARBA00022737"/>
    </source>
</evidence>
<evidence type="ECO:0000313" key="5">
    <source>
        <dbReference type="Proteomes" id="UP001370758"/>
    </source>
</evidence>
<dbReference type="PANTHER" id="PTHR46082:SF11">
    <property type="entry name" value="AAA+ ATPASE DOMAIN-CONTAINING PROTEIN-RELATED"/>
    <property type="match status" value="1"/>
</dbReference>
<dbReference type="AlphaFoldDB" id="A0AAV9WPG5"/>
<dbReference type="GO" id="GO:0009116">
    <property type="term" value="P:nucleoside metabolic process"/>
    <property type="evidence" value="ECO:0007669"/>
    <property type="project" value="InterPro"/>
</dbReference>
<dbReference type="Pfam" id="PF24883">
    <property type="entry name" value="NPHP3_N"/>
    <property type="match status" value="1"/>
</dbReference>
<dbReference type="InterPro" id="IPR035994">
    <property type="entry name" value="Nucleoside_phosphorylase_sf"/>
</dbReference>
<dbReference type="InterPro" id="IPR027417">
    <property type="entry name" value="P-loop_NTPase"/>
</dbReference>
<accession>A0AAV9WPG5</accession>
<feature type="domain" description="Nephrocystin 3-like N-terminal" evidence="3">
    <location>
        <begin position="375"/>
        <end position="460"/>
    </location>
</feature>
<dbReference type="Proteomes" id="UP001370758">
    <property type="component" value="Unassembled WGS sequence"/>
</dbReference>
<reference evidence="4 5" key="1">
    <citation type="submission" date="2023-08" db="EMBL/GenBank/DDBJ databases">
        <authorList>
            <person name="Palmer J.M."/>
        </authorList>
    </citation>
    <scope>NUCLEOTIDE SEQUENCE [LARGE SCALE GENOMIC DNA]</scope>
    <source>
        <strain evidence="4 5">TWF481</strain>
    </source>
</reference>
<evidence type="ECO:0008006" key="6">
    <source>
        <dbReference type="Google" id="ProtNLM"/>
    </source>
</evidence>
<evidence type="ECO:0000259" key="2">
    <source>
        <dbReference type="Pfam" id="PF01048"/>
    </source>
</evidence>
<dbReference type="SUPFAM" id="SSF53167">
    <property type="entry name" value="Purine and uridine phosphorylases"/>
    <property type="match status" value="1"/>
</dbReference>
<sequence>MSSRPNRDYTIGWICALPLEMAAARMMLDEDHGIPQEQHGSDHNIYHLGSIGKHNIVIACLPAGVYGTTPAATVAAQMLSSFESIRFGLLVGIGGGIPSRKHDIRLGDIVVSQPVDSHGGVVQYDRGRSTGSLNKPPLILLNALSSLQSDHELHENRIPEILSTKLASRSKRVQRAYSHQGILNDNLYLTAYEHHVAEANSTSIRTCELCDATQRITRLDRSTVNPVIHYGVIGSGNKAINDSSIRDSLGEELGVICLEIEAAGLMDNFPCLVIKGICDYADSHRHKIWQRYAAATAAAYTKELLDVIPAKDVAPTAPVSTIIGILNQVQNNSERAEYERLLDKIPLAEGATFDSNTQSYHSKCLRGTRVELIDEIHNWLNKDTGSEVIFWLNGMAGTGKSTIARTIAESLTDDYQLGASFFFNRNEEYRSNPRRVFTTIAFQLARSIPNLGGFVTKAIQADPMIIMSTSTQK</sequence>
<dbReference type="Pfam" id="PF01048">
    <property type="entry name" value="PNP_UDP_1"/>
    <property type="match status" value="1"/>
</dbReference>
<dbReference type="InterPro" id="IPR053137">
    <property type="entry name" value="NLR-like"/>
</dbReference>
<feature type="domain" description="Nucleoside phosphorylase" evidence="2">
    <location>
        <begin position="10"/>
        <end position="297"/>
    </location>
</feature>
<protein>
    <recommendedName>
        <fullName evidence="6">Nucleoside phosphorylase domain-containing protein</fullName>
    </recommendedName>
</protein>
<evidence type="ECO:0000313" key="4">
    <source>
        <dbReference type="EMBL" id="KAK6511482.1"/>
    </source>
</evidence>
<dbReference type="PANTHER" id="PTHR46082">
    <property type="entry name" value="ATP/GTP-BINDING PROTEIN-RELATED"/>
    <property type="match status" value="1"/>
</dbReference>
<organism evidence="4 5">
    <name type="scientific">Arthrobotrys musiformis</name>
    <dbReference type="NCBI Taxonomy" id="47236"/>
    <lineage>
        <taxon>Eukaryota</taxon>
        <taxon>Fungi</taxon>
        <taxon>Dikarya</taxon>
        <taxon>Ascomycota</taxon>
        <taxon>Pezizomycotina</taxon>
        <taxon>Orbiliomycetes</taxon>
        <taxon>Orbiliales</taxon>
        <taxon>Orbiliaceae</taxon>
        <taxon>Arthrobotrys</taxon>
    </lineage>
</organism>
<dbReference type="InterPro" id="IPR056884">
    <property type="entry name" value="NPHP3-like_N"/>
</dbReference>
<gene>
    <name evidence="4" type="ORF">TWF481_000397</name>
</gene>
<keyword evidence="5" id="KW-1185">Reference proteome</keyword>
<proteinExistence type="predicted"/>
<evidence type="ECO:0000259" key="3">
    <source>
        <dbReference type="Pfam" id="PF24883"/>
    </source>
</evidence>
<dbReference type="Gene3D" id="3.40.50.300">
    <property type="entry name" value="P-loop containing nucleotide triphosphate hydrolases"/>
    <property type="match status" value="1"/>
</dbReference>
<dbReference type="EMBL" id="JAVHJL010000001">
    <property type="protein sequence ID" value="KAK6511482.1"/>
    <property type="molecule type" value="Genomic_DNA"/>
</dbReference>
<dbReference type="Gene3D" id="3.40.50.1580">
    <property type="entry name" value="Nucleoside phosphorylase domain"/>
    <property type="match status" value="1"/>
</dbReference>
<name>A0AAV9WPG5_9PEZI</name>
<dbReference type="InterPro" id="IPR000845">
    <property type="entry name" value="Nucleoside_phosphorylase_d"/>
</dbReference>
<keyword evidence="1" id="KW-0677">Repeat</keyword>